<dbReference type="Proteomes" id="UP000504606">
    <property type="component" value="Unplaced"/>
</dbReference>
<evidence type="ECO:0000313" key="2">
    <source>
        <dbReference type="RefSeq" id="XP_052132110.1"/>
    </source>
</evidence>
<gene>
    <name evidence="2" type="primary">LOC127751898</name>
</gene>
<protein>
    <submittedName>
        <fullName evidence="2">Uncharacterized protein LOC127751898</fullName>
    </submittedName>
</protein>
<name>A0A9C6XAA4_FRAOC</name>
<proteinExistence type="predicted"/>
<sequence>MVMATIARTTEITEATEIFQRFAQVVKSPKKCEDVVNALDWLAVRFFYSILAESYVHFPVKEWKTTLYMMRMKQMNFCDMNYPLYPRRVLHWTTDFKTTDTLSTKTVHFPKCSQMLAILSHYPKGTDLPDHYQFYIPKVVDYLLRYLQSLVITQGENPLTNSAVELRLKLLKKEDLNSEKHVKASRYIRQSIENTEARILEYYYEANFKRIRRRAQGPAVHLIRKKRPRETWKKILRAKEL</sequence>
<evidence type="ECO:0000313" key="1">
    <source>
        <dbReference type="Proteomes" id="UP000504606"/>
    </source>
</evidence>
<accession>A0A9C6XAA4</accession>
<dbReference type="AlphaFoldDB" id="A0A9C6XAA4"/>
<keyword evidence="1" id="KW-1185">Reference proteome</keyword>
<dbReference type="GeneID" id="127751898"/>
<reference evidence="2" key="1">
    <citation type="submission" date="2025-08" db="UniProtKB">
        <authorList>
            <consortium name="RefSeq"/>
        </authorList>
    </citation>
    <scope>IDENTIFICATION</scope>
    <source>
        <tissue evidence="2">Whole organism</tissue>
    </source>
</reference>
<dbReference type="RefSeq" id="XP_052132110.1">
    <property type="nucleotide sequence ID" value="XM_052276150.1"/>
</dbReference>
<dbReference type="KEGG" id="foc:127751898"/>
<organism evidence="1 2">
    <name type="scientific">Frankliniella occidentalis</name>
    <name type="common">Western flower thrips</name>
    <name type="synonym">Euthrips occidentalis</name>
    <dbReference type="NCBI Taxonomy" id="133901"/>
    <lineage>
        <taxon>Eukaryota</taxon>
        <taxon>Metazoa</taxon>
        <taxon>Ecdysozoa</taxon>
        <taxon>Arthropoda</taxon>
        <taxon>Hexapoda</taxon>
        <taxon>Insecta</taxon>
        <taxon>Pterygota</taxon>
        <taxon>Neoptera</taxon>
        <taxon>Paraneoptera</taxon>
        <taxon>Thysanoptera</taxon>
        <taxon>Terebrantia</taxon>
        <taxon>Thripoidea</taxon>
        <taxon>Thripidae</taxon>
        <taxon>Frankliniella</taxon>
    </lineage>
</organism>